<protein>
    <recommendedName>
        <fullName evidence="12">Cytochrome b2</fullName>
    </recommendedName>
</protein>
<dbReference type="EMBL" id="JBAWTH010000092">
    <property type="protein sequence ID" value="KAL2277949.1"/>
    <property type="molecule type" value="Genomic_DNA"/>
</dbReference>
<dbReference type="InterPro" id="IPR018506">
    <property type="entry name" value="Cyt_B5_heme-BS"/>
</dbReference>
<dbReference type="PROSITE" id="PS51349">
    <property type="entry name" value="FMN_HYDROXY_ACID_DH_2"/>
    <property type="match status" value="1"/>
</dbReference>
<keyword evidence="4" id="KW-0560">Oxidoreductase</keyword>
<dbReference type="InterPro" id="IPR000262">
    <property type="entry name" value="FMN-dep_DH"/>
</dbReference>
<feature type="domain" description="Cytochrome b5 heme-binding" evidence="8">
    <location>
        <begin position="6"/>
        <end position="65"/>
    </location>
</feature>
<comment type="caution">
    <text evidence="10">The sequence shown here is derived from an EMBL/GenBank/DDBJ whole genome shotgun (WGS) entry which is preliminary data.</text>
</comment>
<dbReference type="Gene3D" id="3.10.120.10">
    <property type="entry name" value="Cytochrome b5-like heme/steroid binding domain"/>
    <property type="match status" value="1"/>
</dbReference>
<comment type="similarity">
    <text evidence="6">Belongs to the cytochrome b5 family.</text>
</comment>
<proteinExistence type="inferred from homology"/>
<dbReference type="PRINTS" id="PR00363">
    <property type="entry name" value="CYTOCHROMEB5"/>
</dbReference>
<evidence type="ECO:0000313" key="11">
    <source>
        <dbReference type="Proteomes" id="UP001600888"/>
    </source>
</evidence>
<keyword evidence="11" id="KW-1185">Reference proteome</keyword>
<dbReference type="PANTHER" id="PTHR10578:SF104">
    <property type="entry name" value="CYTOCHROME B2, MITOCHONDRIAL-RELATED"/>
    <property type="match status" value="1"/>
</dbReference>
<keyword evidence="5 6" id="KW-0408">Iron</keyword>
<feature type="compositionally biased region" description="Basic and acidic residues" evidence="7">
    <location>
        <begin position="96"/>
        <end position="105"/>
    </location>
</feature>
<keyword evidence="2 6" id="KW-0349">Heme</keyword>
<dbReference type="Gene3D" id="3.20.20.70">
    <property type="entry name" value="Aldolase class I"/>
    <property type="match status" value="1"/>
</dbReference>
<dbReference type="InterPro" id="IPR037458">
    <property type="entry name" value="L-MDH/L-LDH_FMN-bd"/>
</dbReference>
<dbReference type="InterPro" id="IPR001199">
    <property type="entry name" value="Cyt_B5-like_heme/steroid-bd"/>
</dbReference>
<evidence type="ECO:0000256" key="1">
    <source>
        <dbReference type="ARBA" id="ARBA00001917"/>
    </source>
</evidence>
<dbReference type="InterPro" id="IPR037396">
    <property type="entry name" value="FMN_HAD"/>
</dbReference>
<dbReference type="CDD" id="cd02922">
    <property type="entry name" value="FCB2_FMN"/>
    <property type="match status" value="1"/>
</dbReference>
<dbReference type="SUPFAM" id="SSF55856">
    <property type="entry name" value="Cytochrome b5-like heme/steroid binding domain"/>
    <property type="match status" value="1"/>
</dbReference>
<name>A0ABR4E687_9PEZI</name>
<evidence type="ECO:0000313" key="10">
    <source>
        <dbReference type="EMBL" id="KAL2277949.1"/>
    </source>
</evidence>
<dbReference type="SMART" id="SM01117">
    <property type="entry name" value="Cyt-b5"/>
    <property type="match status" value="1"/>
</dbReference>
<organism evidence="10 11">
    <name type="scientific">Diaporthe vaccinii</name>
    <dbReference type="NCBI Taxonomy" id="105482"/>
    <lineage>
        <taxon>Eukaryota</taxon>
        <taxon>Fungi</taxon>
        <taxon>Dikarya</taxon>
        <taxon>Ascomycota</taxon>
        <taxon>Pezizomycotina</taxon>
        <taxon>Sordariomycetes</taxon>
        <taxon>Sordariomycetidae</taxon>
        <taxon>Diaporthales</taxon>
        <taxon>Diaporthaceae</taxon>
        <taxon>Diaporthe</taxon>
        <taxon>Diaporthe eres species complex</taxon>
    </lineage>
</organism>
<dbReference type="PROSITE" id="PS50255">
    <property type="entry name" value="CYTOCHROME_B5_2"/>
    <property type="match status" value="1"/>
</dbReference>
<feature type="region of interest" description="Disordered" evidence="7">
    <location>
        <begin position="88"/>
        <end position="110"/>
    </location>
</feature>
<evidence type="ECO:0000256" key="6">
    <source>
        <dbReference type="RuleBase" id="RU362121"/>
    </source>
</evidence>
<dbReference type="InterPro" id="IPR013785">
    <property type="entry name" value="Aldolase_TIM"/>
</dbReference>
<sequence length="498" mass="54408">MDTTNELQISSAELRKHSTRHDCWVAVHSKVWDLTEFLDEHPGGAKILLSVAGKNATSEYDQVHAPGIIEENLPSDKFKGAFLEASSDVPPQGALEEVKDSRDQDSAAISSENNIPPLQSLLSAADIEEVASRILTRKTWAFYSSAATDLVTHHQNKSFLRRIMLKPRVLRNVTDTNQTRSILGHKTSAPFFISPAAMARLAHKDGELALAKAAGQEDIIQCISNNASYPLSSIVQCGHQQQPFFFQLYVNSERHKTTEILRKARSLGIKAIFVTVDAPVPGKREADERLATETAVQSAVSGATSSNDKKGAGLGRLMAQYIDKSLTWSDLPWIREESGLPIVLKGVQSVEDAKLAVEYGVDGILLSNHGGRSLDTAQPAILNLLELRLKCPEIFSKLEVYVDGGFERGSDIIKAIALGATAVGIGRPFLYSLVYGQGGAEHLIQILKDEIEVSMKLSGLTSLDQAGPELLNTSDVDHLIRSTQRFPALQGRQERSRL</sequence>
<comment type="cofactor">
    <cofactor evidence="1">
        <name>FMN</name>
        <dbReference type="ChEBI" id="CHEBI:58210"/>
    </cofactor>
</comment>
<evidence type="ECO:0000256" key="3">
    <source>
        <dbReference type="ARBA" id="ARBA00022723"/>
    </source>
</evidence>
<evidence type="ECO:0000256" key="7">
    <source>
        <dbReference type="SAM" id="MobiDB-lite"/>
    </source>
</evidence>
<gene>
    <name evidence="10" type="ORF">FJTKL_15077</name>
</gene>
<evidence type="ECO:0000256" key="5">
    <source>
        <dbReference type="ARBA" id="ARBA00023004"/>
    </source>
</evidence>
<dbReference type="Pfam" id="PF01070">
    <property type="entry name" value="FMN_dh"/>
    <property type="match status" value="1"/>
</dbReference>
<evidence type="ECO:0008006" key="12">
    <source>
        <dbReference type="Google" id="ProtNLM"/>
    </source>
</evidence>
<dbReference type="SUPFAM" id="SSF51395">
    <property type="entry name" value="FMN-linked oxidoreductases"/>
    <property type="match status" value="1"/>
</dbReference>
<accession>A0ABR4E687</accession>
<dbReference type="PROSITE" id="PS00191">
    <property type="entry name" value="CYTOCHROME_B5_1"/>
    <property type="match status" value="1"/>
</dbReference>
<dbReference type="InterPro" id="IPR036400">
    <property type="entry name" value="Cyt_B5-like_heme/steroid_sf"/>
</dbReference>
<keyword evidence="3 6" id="KW-0479">Metal-binding</keyword>
<feature type="domain" description="FMN hydroxy acid dehydrogenase" evidence="9">
    <location>
        <begin position="116"/>
        <end position="476"/>
    </location>
</feature>
<evidence type="ECO:0000259" key="8">
    <source>
        <dbReference type="PROSITE" id="PS50255"/>
    </source>
</evidence>
<dbReference type="Pfam" id="PF00173">
    <property type="entry name" value="Cyt-b5"/>
    <property type="match status" value="1"/>
</dbReference>
<dbReference type="Proteomes" id="UP001600888">
    <property type="component" value="Unassembled WGS sequence"/>
</dbReference>
<evidence type="ECO:0000256" key="4">
    <source>
        <dbReference type="ARBA" id="ARBA00023002"/>
    </source>
</evidence>
<evidence type="ECO:0000259" key="9">
    <source>
        <dbReference type="PROSITE" id="PS51349"/>
    </source>
</evidence>
<dbReference type="PANTHER" id="PTHR10578">
    <property type="entry name" value="S -2-HYDROXY-ACID OXIDASE-RELATED"/>
    <property type="match status" value="1"/>
</dbReference>
<evidence type="ECO:0000256" key="2">
    <source>
        <dbReference type="ARBA" id="ARBA00022617"/>
    </source>
</evidence>
<reference evidence="10 11" key="1">
    <citation type="submission" date="2024-03" db="EMBL/GenBank/DDBJ databases">
        <title>A high-quality draft genome sequence of Diaporthe vaccinii, a causative agent of upright dieback and viscid rot disease in cranberry plants.</title>
        <authorList>
            <person name="Sarrasin M."/>
            <person name="Lang B.F."/>
            <person name="Burger G."/>
        </authorList>
    </citation>
    <scope>NUCLEOTIDE SEQUENCE [LARGE SCALE GENOMIC DNA]</scope>
    <source>
        <strain evidence="10 11">IS7</strain>
    </source>
</reference>